<evidence type="ECO:0000313" key="3">
    <source>
        <dbReference type="EMBL" id="ACV12156.1"/>
    </source>
</evidence>
<protein>
    <recommendedName>
        <fullName evidence="2">DUF8119 domain-containing protein</fullName>
    </recommendedName>
</protein>
<dbReference type="InterPro" id="IPR058432">
    <property type="entry name" value="DUF8119"/>
</dbReference>
<dbReference type="Proteomes" id="UP000002071">
    <property type="component" value="Chromosome"/>
</dbReference>
<dbReference type="eggNOG" id="arCOG06361">
    <property type="taxonomic scope" value="Archaea"/>
</dbReference>
<feature type="transmembrane region" description="Helical" evidence="1">
    <location>
        <begin position="55"/>
        <end position="71"/>
    </location>
</feature>
<dbReference type="HOGENOM" id="CLU_2581314_0_0_2"/>
<keyword evidence="1" id="KW-0812">Transmembrane</keyword>
<dbReference type="STRING" id="519442.Huta_1988"/>
<dbReference type="EMBL" id="CP001687">
    <property type="protein sequence ID" value="ACV12156.1"/>
    <property type="molecule type" value="Genomic_DNA"/>
</dbReference>
<dbReference type="Pfam" id="PF26436">
    <property type="entry name" value="DUF8119"/>
    <property type="match status" value="1"/>
</dbReference>
<feature type="domain" description="DUF8119" evidence="2">
    <location>
        <begin position="12"/>
        <end position="81"/>
    </location>
</feature>
<dbReference type="KEGG" id="hut:Huta_1988"/>
<name>C7NTG6_HALUD</name>
<keyword evidence="1" id="KW-1133">Transmembrane helix</keyword>
<accession>C7NTG6</accession>
<proteinExistence type="predicted"/>
<feature type="transmembrane region" description="Helical" evidence="1">
    <location>
        <begin position="29"/>
        <end position="49"/>
    </location>
</feature>
<evidence type="ECO:0000313" key="4">
    <source>
        <dbReference type="Proteomes" id="UP000002071"/>
    </source>
</evidence>
<sequence>MPVTDTDRPRIESRSRRLLAYLGHNRDQLFVDAAVLLSWIVASAAVFRWLTLPQWAHYLVLFVGIAVYAKLTPAWERPYRSPD</sequence>
<gene>
    <name evidence="3" type="ordered locus">Huta_1988</name>
</gene>
<reference evidence="3 4" key="1">
    <citation type="journal article" date="2009" name="Stand. Genomic Sci.">
        <title>Complete genome sequence of Halorhabdus utahensis type strain (AX-2).</title>
        <authorList>
            <person name="Anderson I."/>
            <person name="Tindall B.J."/>
            <person name="Pomrenke H."/>
            <person name="Goker M."/>
            <person name="Lapidus A."/>
            <person name="Nolan M."/>
            <person name="Copeland A."/>
            <person name="Glavina Del Rio T."/>
            <person name="Chen F."/>
            <person name="Tice H."/>
            <person name="Cheng J.F."/>
            <person name="Lucas S."/>
            <person name="Chertkov O."/>
            <person name="Bruce D."/>
            <person name="Brettin T."/>
            <person name="Detter J.C."/>
            <person name="Han C."/>
            <person name="Goodwin L."/>
            <person name="Land M."/>
            <person name="Hauser L."/>
            <person name="Chang Y.J."/>
            <person name="Jeffries C.D."/>
            <person name="Pitluck S."/>
            <person name="Pati A."/>
            <person name="Mavromatis K."/>
            <person name="Ivanova N."/>
            <person name="Ovchinnikova G."/>
            <person name="Chen A."/>
            <person name="Palaniappan K."/>
            <person name="Chain P."/>
            <person name="Rohde M."/>
            <person name="Bristow J."/>
            <person name="Eisen J.A."/>
            <person name="Markowitz V."/>
            <person name="Hugenholtz P."/>
            <person name="Kyrpides N.C."/>
            <person name="Klenk H.P."/>
        </authorList>
    </citation>
    <scope>NUCLEOTIDE SEQUENCE [LARGE SCALE GENOMIC DNA]</scope>
    <source>
        <strain evidence="4">DSM 12940 / JCM 11049 / AX-2</strain>
    </source>
</reference>
<evidence type="ECO:0000256" key="1">
    <source>
        <dbReference type="SAM" id="Phobius"/>
    </source>
</evidence>
<dbReference type="AlphaFoldDB" id="C7NTG6"/>
<evidence type="ECO:0000259" key="2">
    <source>
        <dbReference type="Pfam" id="PF26436"/>
    </source>
</evidence>
<organism evidence="3 4">
    <name type="scientific">Halorhabdus utahensis (strain DSM 12940 / JCM 11049 / AX-2)</name>
    <dbReference type="NCBI Taxonomy" id="519442"/>
    <lineage>
        <taxon>Archaea</taxon>
        <taxon>Methanobacteriati</taxon>
        <taxon>Methanobacteriota</taxon>
        <taxon>Stenosarchaea group</taxon>
        <taxon>Halobacteria</taxon>
        <taxon>Halobacteriales</taxon>
        <taxon>Haloarculaceae</taxon>
        <taxon>Halorhabdus</taxon>
    </lineage>
</organism>
<keyword evidence="1" id="KW-0472">Membrane</keyword>
<keyword evidence="4" id="KW-1185">Reference proteome</keyword>